<accession>A0ABU6AHV1</accession>
<feature type="compositionally biased region" description="Gly residues" evidence="1">
    <location>
        <begin position="68"/>
        <end position="90"/>
    </location>
</feature>
<dbReference type="Proteomes" id="UP001327093">
    <property type="component" value="Unassembled WGS sequence"/>
</dbReference>
<feature type="compositionally biased region" description="Basic and acidic residues" evidence="1">
    <location>
        <begin position="58"/>
        <end position="67"/>
    </location>
</feature>
<name>A0ABU6AHV1_9PSEU</name>
<proteinExistence type="predicted"/>
<dbReference type="RefSeq" id="WP_324268633.1">
    <property type="nucleotide sequence ID" value="NZ_JAWLNX010000025.1"/>
</dbReference>
<evidence type="ECO:0000256" key="1">
    <source>
        <dbReference type="SAM" id="MobiDB-lite"/>
    </source>
</evidence>
<organism evidence="3 4">
    <name type="scientific">Saccharopolyspora mangrovi</name>
    <dbReference type="NCBI Taxonomy" id="3082379"/>
    <lineage>
        <taxon>Bacteria</taxon>
        <taxon>Bacillati</taxon>
        <taxon>Actinomycetota</taxon>
        <taxon>Actinomycetes</taxon>
        <taxon>Pseudonocardiales</taxon>
        <taxon>Pseudonocardiaceae</taxon>
        <taxon>Saccharopolyspora</taxon>
    </lineage>
</organism>
<evidence type="ECO:0000313" key="4">
    <source>
        <dbReference type="Proteomes" id="UP001327093"/>
    </source>
</evidence>
<feature type="region of interest" description="Disordered" evidence="1">
    <location>
        <begin position="58"/>
        <end position="90"/>
    </location>
</feature>
<comment type="caution">
    <text evidence="3">The sequence shown here is derived from an EMBL/GenBank/DDBJ whole genome shotgun (WGS) entry which is preliminary data.</text>
</comment>
<dbReference type="Pfam" id="PF04149">
    <property type="entry name" value="DUF397"/>
    <property type="match status" value="1"/>
</dbReference>
<evidence type="ECO:0000313" key="3">
    <source>
        <dbReference type="EMBL" id="MEB3371141.1"/>
    </source>
</evidence>
<reference evidence="3 4" key="1">
    <citation type="submission" date="2023-10" db="EMBL/GenBank/DDBJ databases">
        <title>Saccharopolyspora sp. nov., isolated from mangrove soil.</title>
        <authorList>
            <person name="Lu Y."/>
            <person name="Liu W."/>
        </authorList>
    </citation>
    <scope>NUCLEOTIDE SEQUENCE [LARGE SCALE GENOMIC DNA]</scope>
    <source>
        <strain evidence="3 4">S2-29</strain>
    </source>
</reference>
<keyword evidence="4" id="KW-1185">Reference proteome</keyword>
<feature type="domain" description="DUF397" evidence="2">
    <location>
        <begin position="6"/>
        <end position="58"/>
    </location>
</feature>
<gene>
    <name evidence="3" type="ORF">R4I43_27415</name>
</gene>
<dbReference type="InterPro" id="IPR007278">
    <property type="entry name" value="DUF397"/>
</dbReference>
<feature type="non-terminal residue" evidence="3">
    <location>
        <position position="90"/>
    </location>
</feature>
<evidence type="ECO:0000259" key="2">
    <source>
        <dbReference type="Pfam" id="PF04149"/>
    </source>
</evidence>
<dbReference type="EMBL" id="JAWLNX010000025">
    <property type="protein sequence ID" value="MEB3371141.1"/>
    <property type="molecule type" value="Genomic_DNA"/>
</dbReference>
<sequence length="90" mass="9614">MDLTNAQWRKSSHSVGEGSACVEVAFLDEDIAVRDSKSPDTGVLAFPAESWRRFLTSLEDRRKREGGGGRGGGRAPRGQAPGTGGAGRRR</sequence>
<protein>
    <submittedName>
        <fullName evidence="3">DUF397 domain-containing protein</fullName>
    </submittedName>
</protein>